<accession>A0A849SHS5</accession>
<gene>
    <name evidence="2" type="ORF">HOP12_14180</name>
</gene>
<feature type="transmembrane region" description="Helical" evidence="1">
    <location>
        <begin position="27"/>
        <end position="45"/>
    </location>
</feature>
<dbReference type="Proteomes" id="UP000580839">
    <property type="component" value="Unassembled WGS sequence"/>
</dbReference>
<name>A0A849SHS5_UNCEI</name>
<evidence type="ECO:0000256" key="1">
    <source>
        <dbReference type="SAM" id="Phobius"/>
    </source>
</evidence>
<evidence type="ECO:0000313" key="2">
    <source>
        <dbReference type="EMBL" id="NOT35288.1"/>
    </source>
</evidence>
<proteinExistence type="predicted"/>
<dbReference type="AlphaFoldDB" id="A0A849SHS5"/>
<dbReference type="EMBL" id="JABFRW010000185">
    <property type="protein sequence ID" value="NOT35288.1"/>
    <property type="molecule type" value="Genomic_DNA"/>
</dbReference>
<reference evidence="2 3" key="1">
    <citation type="submission" date="2020-04" db="EMBL/GenBank/DDBJ databases">
        <title>Metagenomic profiling of ammonia- and methane-oxidizing microorganisms in a Dutch drinking water treatment plant.</title>
        <authorList>
            <person name="Poghosyan L."/>
            <person name="Leucker S."/>
        </authorList>
    </citation>
    <scope>NUCLEOTIDE SEQUENCE [LARGE SCALE GENOMIC DNA]</scope>
    <source>
        <strain evidence="2">S-RSF-IL-03</strain>
    </source>
</reference>
<keyword evidence="1" id="KW-1133">Transmembrane helix</keyword>
<comment type="caution">
    <text evidence="2">The sequence shown here is derived from an EMBL/GenBank/DDBJ whole genome shotgun (WGS) entry which is preliminary data.</text>
</comment>
<keyword evidence="1" id="KW-0812">Transmembrane</keyword>
<protein>
    <submittedName>
        <fullName evidence="2">Uncharacterized protein</fullName>
    </submittedName>
</protein>
<keyword evidence="1" id="KW-0472">Membrane</keyword>
<organism evidence="2 3">
    <name type="scientific">Eiseniibacteriota bacterium</name>
    <dbReference type="NCBI Taxonomy" id="2212470"/>
    <lineage>
        <taxon>Bacteria</taxon>
        <taxon>Candidatus Eiseniibacteriota</taxon>
    </lineage>
</organism>
<sequence>MKSAARSSLTVHAKAGWFVVGAGRNGAEYSVLLIVALLCVGAQAARPRTSRR</sequence>
<evidence type="ECO:0000313" key="3">
    <source>
        <dbReference type="Proteomes" id="UP000580839"/>
    </source>
</evidence>